<dbReference type="OrthoDB" id="24878at2157"/>
<evidence type="ECO:0000313" key="9">
    <source>
        <dbReference type="Proteomes" id="UP000002408"/>
    </source>
</evidence>
<dbReference type="Pfam" id="PF00484">
    <property type="entry name" value="Pro_CA"/>
    <property type="match status" value="1"/>
</dbReference>
<dbReference type="PANTHER" id="PTHR11002">
    <property type="entry name" value="CARBONIC ANHYDRASE"/>
    <property type="match status" value="1"/>
</dbReference>
<dbReference type="SUPFAM" id="SSF53056">
    <property type="entry name" value="beta-carbonic anhydrase, cab"/>
    <property type="match status" value="1"/>
</dbReference>
<proteinExistence type="inferred from homology"/>
<evidence type="ECO:0000256" key="3">
    <source>
        <dbReference type="ARBA" id="ARBA00022723"/>
    </source>
</evidence>
<dbReference type="GO" id="GO:0008270">
    <property type="term" value="F:zinc ion binding"/>
    <property type="evidence" value="ECO:0007669"/>
    <property type="project" value="InterPro"/>
</dbReference>
<feature type="binding site" evidence="7">
    <location>
        <position position="40"/>
    </location>
    <ligand>
        <name>Zn(2+)</name>
        <dbReference type="ChEBI" id="CHEBI:29105"/>
    </ligand>
</feature>
<feature type="binding site" evidence="7">
    <location>
        <position position="99"/>
    </location>
    <ligand>
        <name>Zn(2+)</name>
        <dbReference type="ChEBI" id="CHEBI:29105"/>
    </ligand>
</feature>
<dbReference type="STRING" id="456442.Mboo_0316"/>
<comment type="cofactor">
    <cofactor evidence="7">
        <name>Zn(2+)</name>
        <dbReference type="ChEBI" id="CHEBI:29105"/>
    </cofactor>
    <text evidence="7">Binds 1 zinc ion per subunit.</text>
</comment>
<dbReference type="SMART" id="SM00947">
    <property type="entry name" value="Pro_CA"/>
    <property type="match status" value="1"/>
</dbReference>
<dbReference type="Proteomes" id="UP000002408">
    <property type="component" value="Chromosome"/>
</dbReference>
<protein>
    <recommendedName>
        <fullName evidence="2">carbonic anhydrase</fullName>
        <ecNumber evidence="2">4.2.1.1</ecNumber>
    </recommendedName>
</protein>
<comment type="similarity">
    <text evidence="1">Belongs to the beta-class carbonic anhydrase family.</text>
</comment>
<keyword evidence="4 7" id="KW-0862">Zinc</keyword>
<dbReference type="GeneID" id="5410851"/>
<dbReference type="InterPro" id="IPR036874">
    <property type="entry name" value="Carbonic_anhydrase_sf"/>
</dbReference>
<evidence type="ECO:0000313" key="8">
    <source>
        <dbReference type="EMBL" id="ABS54838.1"/>
    </source>
</evidence>
<evidence type="ECO:0000256" key="7">
    <source>
        <dbReference type="PIRSR" id="PIRSR601765-2"/>
    </source>
</evidence>
<dbReference type="InterPro" id="IPR001765">
    <property type="entry name" value="Carbonic_anhydrase"/>
</dbReference>
<dbReference type="eggNOG" id="arCOG02860">
    <property type="taxonomic scope" value="Archaea"/>
</dbReference>
<comment type="catalytic activity">
    <reaction evidence="6">
        <text>hydrogencarbonate + H(+) = CO2 + H2O</text>
        <dbReference type="Rhea" id="RHEA:10748"/>
        <dbReference type="ChEBI" id="CHEBI:15377"/>
        <dbReference type="ChEBI" id="CHEBI:15378"/>
        <dbReference type="ChEBI" id="CHEBI:16526"/>
        <dbReference type="ChEBI" id="CHEBI:17544"/>
        <dbReference type="EC" id="4.2.1.1"/>
    </reaction>
</comment>
<reference evidence="9" key="1">
    <citation type="journal article" date="2015" name="Microbiology">
        <title>Genome of Methanoregula boonei 6A8 reveals adaptations to oligotrophic peatland environments.</title>
        <authorList>
            <person name="Braeuer S."/>
            <person name="Cadillo-Quiroz H."/>
            <person name="Kyrpides N."/>
            <person name="Woyke T."/>
            <person name="Goodwin L."/>
            <person name="Detter C."/>
            <person name="Podell S."/>
            <person name="Yavitt J.B."/>
            <person name="Zinder S.H."/>
        </authorList>
    </citation>
    <scope>NUCLEOTIDE SEQUENCE [LARGE SCALE GENOMIC DNA]</scope>
    <source>
        <strain evidence="9">DSM 21154 / JCM 14090 / 6A8</strain>
    </source>
</reference>
<organism evidence="8 9">
    <name type="scientific">Methanoregula boonei (strain DSM 21154 / JCM 14090 / 6A8)</name>
    <dbReference type="NCBI Taxonomy" id="456442"/>
    <lineage>
        <taxon>Archaea</taxon>
        <taxon>Methanobacteriati</taxon>
        <taxon>Methanobacteriota</taxon>
        <taxon>Stenosarchaea group</taxon>
        <taxon>Methanomicrobia</taxon>
        <taxon>Methanomicrobiales</taxon>
        <taxon>Methanoregulaceae</taxon>
        <taxon>Methanoregula</taxon>
    </lineage>
</organism>
<evidence type="ECO:0000256" key="1">
    <source>
        <dbReference type="ARBA" id="ARBA00006217"/>
    </source>
</evidence>
<dbReference type="KEGG" id="mbn:Mboo_0316"/>
<dbReference type="RefSeq" id="WP_011991326.1">
    <property type="nucleotide sequence ID" value="NC_009712.1"/>
</dbReference>
<dbReference type="Gene3D" id="3.40.1050.10">
    <property type="entry name" value="Carbonic anhydrase"/>
    <property type="match status" value="1"/>
</dbReference>
<dbReference type="GO" id="GO:0004089">
    <property type="term" value="F:carbonate dehydratase activity"/>
    <property type="evidence" value="ECO:0007669"/>
    <property type="project" value="UniProtKB-EC"/>
</dbReference>
<evidence type="ECO:0000256" key="2">
    <source>
        <dbReference type="ARBA" id="ARBA00012925"/>
    </source>
</evidence>
<evidence type="ECO:0000256" key="6">
    <source>
        <dbReference type="ARBA" id="ARBA00048348"/>
    </source>
</evidence>
<dbReference type="EMBL" id="CP000780">
    <property type="protein sequence ID" value="ABS54838.1"/>
    <property type="molecule type" value="Genomic_DNA"/>
</dbReference>
<keyword evidence="5 8" id="KW-0456">Lyase</keyword>
<dbReference type="AlphaFoldDB" id="A7I527"/>
<feature type="binding site" evidence="7">
    <location>
        <position position="96"/>
    </location>
    <ligand>
        <name>Zn(2+)</name>
        <dbReference type="ChEBI" id="CHEBI:29105"/>
    </ligand>
</feature>
<keyword evidence="9" id="KW-1185">Reference proteome</keyword>
<evidence type="ECO:0000256" key="5">
    <source>
        <dbReference type="ARBA" id="ARBA00023239"/>
    </source>
</evidence>
<evidence type="ECO:0000256" key="4">
    <source>
        <dbReference type="ARBA" id="ARBA00022833"/>
    </source>
</evidence>
<dbReference type="EC" id="4.2.1.1" evidence="2"/>
<dbReference type="HOGENOM" id="CLU_053879_5_3_2"/>
<gene>
    <name evidence="8" type="ordered locus">Mboo_0316</name>
</gene>
<sequence>MLEEIFTGNKKFQETFFKDNIAQYRELAGGEKPKVLWIGCSDARIQTGHITNAPPGTLYIHRNMGNIAPNHDWNFAAVLEYAIIHLKVEDVVICGHSECDAIRALDEDLKDAYIPLWLNEAREAKNRVDSWIAPPRTQDEMKERWKQIEMENIRVQVEHLTAYPFVKKAADEGKIKIYGIYYDLSTGVLSRIV</sequence>
<keyword evidence="3 7" id="KW-0479">Metal-binding</keyword>
<name>A7I527_METB6</name>
<dbReference type="PANTHER" id="PTHR11002:SF76">
    <property type="entry name" value="CARBONIC ANHYDRASE"/>
    <property type="match status" value="1"/>
</dbReference>
<accession>A7I527</accession>